<evidence type="ECO:0000313" key="2">
    <source>
        <dbReference type="Proteomes" id="UP001387110"/>
    </source>
</evidence>
<comment type="caution">
    <text evidence="1">The sequence shown here is derived from an EMBL/GenBank/DDBJ whole genome shotgun (WGS) entry which is preliminary data.</text>
</comment>
<accession>A0ABU8ELR7</accession>
<sequence>MIHLQLERMGVDSSDVDTLNVLLPHGWRFTQECAIPICTEQLDILLYMALRERIPLSSYVTPGSDVPIETVYIEGIDYLRRSLTLSVADSAVLSKHHFVYTDGRPSPDENLVRSRRFDVEMYTKP</sequence>
<organism evidence="1 2">
    <name type="scientific">Exiguobacterium indicum</name>
    <dbReference type="NCBI Taxonomy" id="296995"/>
    <lineage>
        <taxon>Bacteria</taxon>
        <taxon>Bacillati</taxon>
        <taxon>Bacillota</taxon>
        <taxon>Bacilli</taxon>
        <taxon>Bacillales</taxon>
        <taxon>Bacillales Family XII. Incertae Sedis</taxon>
        <taxon>Exiguobacterium</taxon>
    </lineage>
</organism>
<gene>
    <name evidence="1" type="ORF">SZL87_15695</name>
</gene>
<dbReference type="RefSeq" id="WP_336449712.1">
    <property type="nucleotide sequence ID" value="NZ_JBAWKY010000006.1"/>
</dbReference>
<proteinExistence type="predicted"/>
<reference evidence="1 2" key="1">
    <citation type="submission" date="2023-12" db="EMBL/GenBank/DDBJ databases">
        <authorList>
            <person name="Easwaran N."/>
            <person name="Lazarus H.P.S."/>
        </authorList>
    </citation>
    <scope>NUCLEOTIDE SEQUENCE [LARGE SCALE GENOMIC DNA]</scope>
    <source>
        <strain evidence="1 2">VIT-2023</strain>
    </source>
</reference>
<evidence type="ECO:0000313" key="1">
    <source>
        <dbReference type="EMBL" id="MEI4463869.1"/>
    </source>
</evidence>
<keyword evidence="2" id="KW-1185">Reference proteome</keyword>
<dbReference type="EMBL" id="JBAWKY010000006">
    <property type="protein sequence ID" value="MEI4463869.1"/>
    <property type="molecule type" value="Genomic_DNA"/>
</dbReference>
<protein>
    <submittedName>
        <fullName evidence="1">Uncharacterized protein</fullName>
    </submittedName>
</protein>
<dbReference type="Proteomes" id="UP001387110">
    <property type="component" value="Unassembled WGS sequence"/>
</dbReference>
<name>A0ABU8ELR7_9BACL</name>